<evidence type="ECO:0000313" key="9">
    <source>
        <dbReference type="EMBL" id="NEL55067.1"/>
    </source>
</evidence>
<evidence type="ECO:0000256" key="1">
    <source>
        <dbReference type="ARBA" id="ARBA00004651"/>
    </source>
</evidence>
<evidence type="ECO:0000256" key="5">
    <source>
        <dbReference type="ARBA" id="ARBA00022989"/>
    </source>
</evidence>
<dbReference type="EMBL" id="JAAGWK010000020">
    <property type="protein sequence ID" value="NEL55067.1"/>
    <property type="molecule type" value="Genomic_DNA"/>
</dbReference>
<dbReference type="AlphaFoldDB" id="A0A7K3WF87"/>
<feature type="transmembrane region" description="Helical" evidence="7">
    <location>
        <begin position="259"/>
        <end position="283"/>
    </location>
</feature>
<evidence type="ECO:0000259" key="8">
    <source>
        <dbReference type="Pfam" id="PF01757"/>
    </source>
</evidence>
<keyword evidence="9" id="KW-0012">Acyltransferase</keyword>
<evidence type="ECO:0000256" key="3">
    <source>
        <dbReference type="ARBA" id="ARBA00022475"/>
    </source>
</evidence>
<dbReference type="GO" id="GO:0005886">
    <property type="term" value="C:plasma membrane"/>
    <property type="evidence" value="ECO:0007669"/>
    <property type="project" value="UniProtKB-SubCell"/>
</dbReference>
<comment type="similarity">
    <text evidence="2">Belongs to the acyltransferase 3 family.</text>
</comment>
<keyword evidence="3" id="KW-1003">Cell membrane</keyword>
<dbReference type="RefSeq" id="WP_152729385.1">
    <property type="nucleotide sequence ID" value="NZ_JAABOZ010000003.1"/>
</dbReference>
<evidence type="ECO:0000256" key="4">
    <source>
        <dbReference type="ARBA" id="ARBA00022692"/>
    </source>
</evidence>
<keyword evidence="5 7" id="KW-1133">Transmembrane helix</keyword>
<feature type="transmembrane region" description="Helical" evidence="7">
    <location>
        <begin position="65"/>
        <end position="86"/>
    </location>
</feature>
<feature type="transmembrane region" description="Helical" evidence="7">
    <location>
        <begin position="98"/>
        <end position="116"/>
    </location>
</feature>
<reference evidence="9 10" key="1">
    <citation type="submission" date="2020-02" db="EMBL/GenBank/DDBJ databases">
        <title>The whole genome sequence of CPCC 205119.</title>
        <authorList>
            <person name="Jiang Z."/>
        </authorList>
    </citation>
    <scope>NUCLEOTIDE SEQUENCE [LARGE SCALE GENOMIC DNA]</scope>
    <source>
        <strain evidence="9 10">CPCC 205119</strain>
    </source>
</reference>
<feature type="domain" description="Acyltransferase 3" evidence="8">
    <location>
        <begin position="26"/>
        <end position="339"/>
    </location>
</feature>
<feature type="transmembrane region" description="Helical" evidence="7">
    <location>
        <begin position="136"/>
        <end position="159"/>
    </location>
</feature>
<dbReference type="PANTHER" id="PTHR40074:SF2">
    <property type="entry name" value="O-ACETYLTRANSFERASE WECH"/>
    <property type="match status" value="1"/>
</dbReference>
<dbReference type="PANTHER" id="PTHR40074">
    <property type="entry name" value="O-ACETYLTRANSFERASE WECH"/>
    <property type="match status" value="1"/>
</dbReference>
<protein>
    <submittedName>
        <fullName evidence="9">Acyltransferase</fullName>
    </submittedName>
</protein>
<evidence type="ECO:0000313" key="10">
    <source>
        <dbReference type="Proteomes" id="UP000470470"/>
    </source>
</evidence>
<comment type="subcellular location">
    <subcellularLocation>
        <location evidence="1">Cell membrane</location>
        <topology evidence="1">Multi-pass membrane protein</topology>
    </subcellularLocation>
</comment>
<keyword evidence="9" id="KW-0808">Transferase</keyword>
<dbReference type="Pfam" id="PF01757">
    <property type="entry name" value="Acyl_transf_3"/>
    <property type="match status" value="1"/>
</dbReference>
<organism evidence="9 10">
    <name type="scientific">Goekera deserti</name>
    <dbReference type="NCBI Taxonomy" id="2497753"/>
    <lineage>
        <taxon>Bacteria</taxon>
        <taxon>Bacillati</taxon>
        <taxon>Actinomycetota</taxon>
        <taxon>Actinomycetes</taxon>
        <taxon>Geodermatophilales</taxon>
        <taxon>Geodermatophilaceae</taxon>
        <taxon>Goekera</taxon>
    </lineage>
</organism>
<feature type="transmembrane region" description="Helical" evidence="7">
    <location>
        <begin position="166"/>
        <end position="184"/>
    </location>
</feature>
<evidence type="ECO:0000256" key="2">
    <source>
        <dbReference type="ARBA" id="ARBA00007400"/>
    </source>
</evidence>
<keyword evidence="6 7" id="KW-0472">Membrane</keyword>
<feature type="transmembrane region" description="Helical" evidence="7">
    <location>
        <begin position="190"/>
        <end position="209"/>
    </location>
</feature>
<feature type="transmembrane region" description="Helical" evidence="7">
    <location>
        <begin position="318"/>
        <end position="338"/>
    </location>
</feature>
<accession>A0A7K3WF87</accession>
<keyword evidence="10" id="KW-1185">Reference proteome</keyword>
<gene>
    <name evidence="9" type="ORF">G1H19_13790</name>
</gene>
<comment type="caution">
    <text evidence="9">The sequence shown here is derived from an EMBL/GenBank/DDBJ whole genome shotgun (WGS) entry which is preliminary data.</text>
</comment>
<name>A0A7K3WF87_9ACTN</name>
<dbReference type="GO" id="GO:0009246">
    <property type="term" value="P:enterobacterial common antigen biosynthetic process"/>
    <property type="evidence" value="ECO:0007669"/>
    <property type="project" value="TreeGrafter"/>
</dbReference>
<keyword evidence="4 7" id="KW-0812">Transmembrane</keyword>
<proteinExistence type="inferred from homology"/>
<dbReference type="Proteomes" id="UP000470470">
    <property type="component" value="Unassembled WGS sequence"/>
</dbReference>
<dbReference type="GO" id="GO:0016413">
    <property type="term" value="F:O-acetyltransferase activity"/>
    <property type="evidence" value="ECO:0007669"/>
    <property type="project" value="TreeGrafter"/>
</dbReference>
<sequence>MHRATEDQDVSDSASRVLAHQGRSTALDVARGLAIVGVVFNHVVDGLIGASLLDEEAGLARANDALYLLRMPALMFLVGLFVPGGVRRHGVTGYLRRRVPLLVYLYVVWQLVEGSIEIATNDLRNGNTDPVDIVEIWLPLAHLWFLPLLAIATVVVVLLRPWRRDRIAVAVLVGLVLVTVLTWGRGTPVLGLRGMSLVGFLAVGAAIGLPRSTRWSAAPWWTWALVGTASTLPFLYLASGDVGPATVLQRMDATSQLQSAVAAACGVVSLLAVARLVSAVPLVRSAVAAAGRVTLPVYLAHVLVVASARIVLDHAGFQQPVAMVLVLVPLGVGVPWVLMSARSTLRLRWMFELPRPLARWTSPR</sequence>
<feature type="transmembrane region" description="Helical" evidence="7">
    <location>
        <begin position="295"/>
        <end position="312"/>
    </location>
</feature>
<evidence type="ECO:0000256" key="6">
    <source>
        <dbReference type="ARBA" id="ARBA00023136"/>
    </source>
</evidence>
<dbReference type="InterPro" id="IPR002656">
    <property type="entry name" value="Acyl_transf_3_dom"/>
</dbReference>
<feature type="transmembrane region" description="Helical" evidence="7">
    <location>
        <begin position="33"/>
        <end position="53"/>
    </location>
</feature>
<feature type="transmembrane region" description="Helical" evidence="7">
    <location>
        <begin position="221"/>
        <end position="239"/>
    </location>
</feature>
<evidence type="ECO:0000256" key="7">
    <source>
        <dbReference type="SAM" id="Phobius"/>
    </source>
</evidence>